<dbReference type="SMART" id="SM00365">
    <property type="entry name" value="LRR_SD22"/>
    <property type="match status" value="5"/>
</dbReference>
<dbReference type="Gene3D" id="3.80.10.10">
    <property type="entry name" value="Ribonuclease Inhibitor"/>
    <property type="match status" value="3"/>
</dbReference>
<dbReference type="AlphaFoldDB" id="A0AAD8AGV1"/>
<evidence type="ECO:0000256" key="3">
    <source>
        <dbReference type="ARBA" id="ARBA00022737"/>
    </source>
</evidence>
<protein>
    <recommendedName>
        <fullName evidence="6">Chaoptin</fullName>
    </recommendedName>
</protein>
<dbReference type="Pfam" id="PF13855">
    <property type="entry name" value="LRR_8"/>
    <property type="match status" value="5"/>
</dbReference>
<dbReference type="InterPro" id="IPR003591">
    <property type="entry name" value="Leu-rich_rpt_typical-subtyp"/>
</dbReference>
<dbReference type="PROSITE" id="PS51450">
    <property type="entry name" value="LRR"/>
    <property type="match status" value="5"/>
</dbReference>
<reference evidence="4" key="2">
    <citation type="submission" date="2023-05" db="EMBL/GenBank/DDBJ databases">
        <authorList>
            <person name="Fouks B."/>
        </authorList>
    </citation>
    <scope>NUCLEOTIDE SEQUENCE</scope>
    <source>
        <strain evidence="4">Stay&amp;Tobe</strain>
        <tissue evidence="4">Testes</tissue>
    </source>
</reference>
<dbReference type="GO" id="GO:0031012">
    <property type="term" value="C:extracellular matrix"/>
    <property type="evidence" value="ECO:0007669"/>
    <property type="project" value="TreeGrafter"/>
</dbReference>
<evidence type="ECO:0000256" key="1">
    <source>
        <dbReference type="ARBA" id="ARBA00022614"/>
    </source>
</evidence>
<dbReference type="SUPFAM" id="SSF52075">
    <property type="entry name" value="Outer arm dynein light chain 1"/>
    <property type="match status" value="1"/>
</dbReference>
<dbReference type="GO" id="GO:0005615">
    <property type="term" value="C:extracellular space"/>
    <property type="evidence" value="ECO:0007669"/>
    <property type="project" value="TreeGrafter"/>
</dbReference>
<dbReference type="InterPro" id="IPR001611">
    <property type="entry name" value="Leu-rich_rpt"/>
</dbReference>
<dbReference type="PANTHER" id="PTHR24373:SF387">
    <property type="entry name" value="LEUCINE-RICH REPEATS AND IMMUNOGLOBULIN-LIKE DOMAINS PROTEIN SMA-10"/>
    <property type="match status" value="1"/>
</dbReference>
<reference evidence="4" key="1">
    <citation type="journal article" date="2023" name="IScience">
        <title>Live-bearing cockroach genome reveals convergent evolutionary mechanisms linked to viviparity in insects and beyond.</title>
        <authorList>
            <person name="Fouks B."/>
            <person name="Harrison M.C."/>
            <person name="Mikhailova A.A."/>
            <person name="Marchal E."/>
            <person name="English S."/>
            <person name="Carruthers M."/>
            <person name="Jennings E.C."/>
            <person name="Chiamaka E.L."/>
            <person name="Frigard R.A."/>
            <person name="Pippel M."/>
            <person name="Attardo G.M."/>
            <person name="Benoit J.B."/>
            <person name="Bornberg-Bauer E."/>
            <person name="Tobe S.S."/>
        </authorList>
    </citation>
    <scope>NUCLEOTIDE SEQUENCE</scope>
    <source>
        <strain evidence="4">Stay&amp;Tobe</strain>
    </source>
</reference>
<dbReference type="SUPFAM" id="SSF52058">
    <property type="entry name" value="L domain-like"/>
    <property type="match status" value="1"/>
</dbReference>
<proteinExistence type="predicted"/>
<organism evidence="4 5">
    <name type="scientific">Diploptera punctata</name>
    <name type="common">Pacific beetle cockroach</name>
    <dbReference type="NCBI Taxonomy" id="6984"/>
    <lineage>
        <taxon>Eukaryota</taxon>
        <taxon>Metazoa</taxon>
        <taxon>Ecdysozoa</taxon>
        <taxon>Arthropoda</taxon>
        <taxon>Hexapoda</taxon>
        <taxon>Insecta</taxon>
        <taxon>Pterygota</taxon>
        <taxon>Neoptera</taxon>
        <taxon>Polyneoptera</taxon>
        <taxon>Dictyoptera</taxon>
        <taxon>Blattodea</taxon>
        <taxon>Blaberoidea</taxon>
        <taxon>Blaberidae</taxon>
        <taxon>Diplopterinae</taxon>
        <taxon>Diploptera</taxon>
    </lineage>
</organism>
<comment type="caution">
    <text evidence="4">The sequence shown here is derived from an EMBL/GenBank/DDBJ whole genome shotgun (WGS) entry which is preliminary data.</text>
</comment>
<dbReference type="PRINTS" id="PR00019">
    <property type="entry name" value="LEURICHRPT"/>
</dbReference>
<evidence type="ECO:0000256" key="2">
    <source>
        <dbReference type="ARBA" id="ARBA00022729"/>
    </source>
</evidence>
<dbReference type="Proteomes" id="UP001233999">
    <property type="component" value="Unassembled WGS sequence"/>
</dbReference>
<dbReference type="Pfam" id="PF00560">
    <property type="entry name" value="LRR_1"/>
    <property type="match status" value="1"/>
</dbReference>
<dbReference type="FunFam" id="3.80.10.10:FF:001164">
    <property type="entry name" value="GH01279p"/>
    <property type="match status" value="1"/>
</dbReference>
<keyword evidence="3" id="KW-0677">Repeat</keyword>
<dbReference type="SMART" id="SM00369">
    <property type="entry name" value="LRR_TYP"/>
    <property type="match status" value="15"/>
</dbReference>
<dbReference type="EMBL" id="JASPKZ010000842">
    <property type="protein sequence ID" value="KAJ9598944.1"/>
    <property type="molecule type" value="Genomic_DNA"/>
</dbReference>
<sequence>VGSKFYAHKLCFRAFQSHAFSGQHRPELQLADFTRFNSDVFNGATNLEVLDLSENFITEFPSVALKSFVGLKFLNLSSNLIQSLENANLATQPELERLDLSRNNIANIAPGTFLGLNHLKELDLSVNALRTVEDDAFEGLTGLESLLLKDNNILLVPASALGRLPSLESLQLDYNRVAALSADILRAVAGRVTVLSLARNVVRELPSSSFKEFIHLHALDLSGNLLVSVAASTFTGLEDTIVEINLSGNRLTSVPAPPISLPQLQYLDISRNQLAEIPRLAFTQLPSLVHLNLSHNPALGSISPTLFQNLPELAELDLSHTGLKMLSPEFLLRSQNLEKAFFSDNLIQEVQEGAFRNLRNLTVIDLSNNQILNIRTGAFMGLRNIQELYLNSNRLTAFKGEFFRNFGSDGNLGTSLQILDLSDNELSYLFPSSFRVHPRLRRLTAAGNKFSFFPAELIASLQYLNSSTSDEILYEVSKI</sequence>
<keyword evidence="5" id="KW-1185">Reference proteome</keyword>
<dbReference type="PANTHER" id="PTHR24373">
    <property type="entry name" value="SLIT RELATED LEUCINE-RICH REPEAT NEURONAL PROTEIN"/>
    <property type="match status" value="1"/>
</dbReference>
<accession>A0AAD8AGV1</accession>
<evidence type="ECO:0000313" key="5">
    <source>
        <dbReference type="Proteomes" id="UP001233999"/>
    </source>
</evidence>
<feature type="non-terminal residue" evidence="4">
    <location>
        <position position="479"/>
    </location>
</feature>
<keyword evidence="1" id="KW-0433">Leucine-rich repeat</keyword>
<dbReference type="InterPro" id="IPR032675">
    <property type="entry name" value="LRR_dom_sf"/>
</dbReference>
<name>A0AAD8AGV1_DIPPU</name>
<gene>
    <name evidence="4" type="ORF">L9F63_010538</name>
</gene>
<evidence type="ECO:0008006" key="6">
    <source>
        <dbReference type="Google" id="ProtNLM"/>
    </source>
</evidence>
<keyword evidence="2" id="KW-0732">Signal</keyword>
<dbReference type="SMART" id="SM00364">
    <property type="entry name" value="LRR_BAC"/>
    <property type="match status" value="4"/>
</dbReference>
<evidence type="ECO:0000313" key="4">
    <source>
        <dbReference type="EMBL" id="KAJ9598944.1"/>
    </source>
</evidence>
<dbReference type="InterPro" id="IPR050328">
    <property type="entry name" value="Dev_Immune_Receptor"/>
</dbReference>